<evidence type="ECO:0000259" key="5">
    <source>
        <dbReference type="Pfam" id="PF01321"/>
    </source>
</evidence>
<dbReference type="AlphaFoldDB" id="A0A6N3Z860"/>
<dbReference type="GO" id="GO:0070006">
    <property type="term" value="F:metalloaminopeptidase activity"/>
    <property type="evidence" value="ECO:0007669"/>
    <property type="project" value="InterPro"/>
</dbReference>
<sequence length="597" mass="66382">MHPQTSQRVEQLRTWLAQQDFDALIIPHEDEFLGEYIPEHNERLHWVTGFTGSAGAAVITKEKAAIFVDGRYTVQVRKQVPADVFEYRHLHEEPLLEWIKDSLTSGSKVAIDPRMHTAQWLKTASKNVEGVVTLEAIATNPIDELWLDRPEVKVSDVRLMSLEFVGQSSEDKRKEIAKEVSKKKADAALLTQLDSICWLLNIRGLDVSRLPVLLSHAIIHADESVDFFLEPSRLPAEFNAHVGQGVRVHQPDALQATLESLAGKKVLVDSATSNAWMSLVLSNANAEIIEASDPCLLPKAAKNETEKAGMRACHIRDGAAMAKFLTWFDAEIEAGTLHDEAVLADKLQAFREEDASLADLSFDTISAAAGNAAMCHYNHQNQPEPGKLQMNSLYLVDSGGQYPDGTTDITRTLAVGTPSDDIKQQFTLVLKGHIGLANARFPKGTCGHQLDILARQHLWAQGYDYDHGTGHGVGHFLSVHEGPQRIAKVVNNTALLPGMVLSNEPGYYRADEFGIRIENLELVVEIETQGDFSVLGFESLTRCPIDKRLINVDMLNRPELAWLNNYHQKVWNEVSPLVDGEVKEWLKQATTELSYES</sequence>
<dbReference type="Gene3D" id="3.90.230.10">
    <property type="entry name" value="Creatinase/methionine aminopeptidase superfamily"/>
    <property type="match status" value="1"/>
</dbReference>
<evidence type="ECO:0000256" key="2">
    <source>
        <dbReference type="ARBA" id="ARBA00022723"/>
    </source>
</evidence>
<dbReference type="FunFam" id="3.90.230.10:FF:000009">
    <property type="entry name" value="xaa-Pro aminopeptidase 2"/>
    <property type="match status" value="1"/>
</dbReference>
<dbReference type="SUPFAM" id="SSF55920">
    <property type="entry name" value="Creatinase/aminopeptidase"/>
    <property type="match status" value="1"/>
</dbReference>
<evidence type="ECO:0000259" key="6">
    <source>
        <dbReference type="Pfam" id="PF16188"/>
    </source>
</evidence>
<protein>
    <submittedName>
        <fullName evidence="7">M24 family metallopeptidase</fullName>
    </submittedName>
</protein>
<dbReference type="EMBL" id="WOBO01000014">
    <property type="protein sequence ID" value="MUK46225.1"/>
    <property type="molecule type" value="Genomic_DNA"/>
</dbReference>
<evidence type="ECO:0000256" key="1">
    <source>
        <dbReference type="ARBA" id="ARBA00008766"/>
    </source>
</evidence>
<dbReference type="SUPFAM" id="SSF53092">
    <property type="entry name" value="Creatinase/prolidase N-terminal domain"/>
    <property type="match status" value="1"/>
</dbReference>
<feature type="domain" description="Creatinase N-terminal" evidence="5">
    <location>
        <begin position="8"/>
        <end position="131"/>
    </location>
</feature>
<evidence type="ECO:0000256" key="3">
    <source>
        <dbReference type="ARBA" id="ARBA00022801"/>
    </source>
</evidence>
<evidence type="ECO:0000313" key="7">
    <source>
        <dbReference type="EMBL" id="MUK46225.1"/>
    </source>
</evidence>
<dbReference type="InterPro" id="IPR000994">
    <property type="entry name" value="Pept_M24"/>
</dbReference>
<dbReference type="PANTHER" id="PTHR43763:SF6">
    <property type="entry name" value="XAA-PRO AMINOPEPTIDASE 1"/>
    <property type="match status" value="1"/>
</dbReference>
<proteinExistence type="inferred from homology"/>
<evidence type="ECO:0000313" key="8">
    <source>
        <dbReference type="Proteomes" id="UP000435323"/>
    </source>
</evidence>
<feature type="domain" description="Peptidase M24 C-terminal" evidence="6">
    <location>
        <begin position="534"/>
        <end position="592"/>
    </location>
</feature>
<dbReference type="Pfam" id="PF16189">
    <property type="entry name" value="Creatinase_N_2"/>
    <property type="match status" value="1"/>
</dbReference>
<dbReference type="InterPro" id="IPR050422">
    <property type="entry name" value="X-Pro_aminopeptidase_P"/>
</dbReference>
<keyword evidence="2" id="KW-0479">Metal-binding</keyword>
<dbReference type="InterPro" id="IPR000587">
    <property type="entry name" value="Creatinase_N"/>
</dbReference>
<organism evidence="7 8">
    <name type="scientific">Aliivibrio fischeri</name>
    <name type="common">Vibrio fischeri</name>
    <dbReference type="NCBI Taxonomy" id="668"/>
    <lineage>
        <taxon>Bacteria</taxon>
        <taxon>Pseudomonadati</taxon>
        <taxon>Pseudomonadota</taxon>
        <taxon>Gammaproteobacteria</taxon>
        <taxon>Vibrionales</taxon>
        <taxon>Vibrionaceae</taxon>
        <taxon>Aliivibrio</taxon>
    </lineage>
</organism>
<dbReference type="PANTHER" id="PTHR43763">
    <property type="entry name" value="XAA-PRO AMINOPEPTIDASE 1"/>
    <property type="match status" value="1"/>
</dbReference>
<gene>
    <name evidence="7" type="ORF">GNP77_12615</name>
</gene>
<name>A0A6N3Z860_ALIFS</name>
<dbReference type="Gene3D" id="3.40.350.10">
    <property type="entry name" value="Creatinase/prolidase N-terminal domain"/>
    <property type="match status" value="2"/>
</dbReference>
<dbReference type="InterPro" id="IPR036005">
    <property type="entry name" value="Creatinase/aminopeptidase-like"/>
</dbReference>
<accession>A0A6N3Z860</accession>
<evidence type="ECO:0000259" key="4">
    <source>
        <dbReference type="Pfam" id="PF00557"/>
    </source>
</evidence>
<dbReference type="RefSeq" id="WP_155656930.1">
    <property type="nucleotide sequence ID" value="NZ_WOBO01000014.1"/>
</dbReference>
<dbReference type="InterPro" id="IPR029149">
    <property type="entry name" value="Creatin/AminoP/Spt16_N"/>
</dbReference>
<comment type="similarity">
    <text evidence="1">Belongs to the peptidase M24B family.</text>
</comment>
<dbReference type="Proteomes" id="UP000435323">
    <property type="component" value="Unassembled WGS sequence"/>
</dbReference>
<dbReference type="GO" id="GO:0046872">
    <property type="term" value="F:metal ion binding"/>
    <property type="evidence" value="ECO:0007669"/>
    <property type="project" value="UniProtKB-KW"/>
</dbReference>
<dbReference type="GO" id="GO:0005737">
    <property type="term" value="C:cytoplasm"/>
    <property type="evidence" value="ECO:0007669"/>
    <property type="project" value="UniProtKB-ARBA"/>
</dbReference>
<keyword evidence="3" id="KW-0378">Hydrolase</keyword>
<dbReference type="InterPro" id="IPR033740">
    <property type="entry name" value="Pept_M24B"/>
</dbReference>
<reference evidence="7 8" key="1">
    <citation type="submission" date="2019-11" db="EMBL/GenBank/DDBJ databases">
        <title>Using colonization assays and comparative genomics to discover symbiosis behaviors and factors in Vibrio fischeri.</title>
        <authorList>
            <person name="Bongrand C."/>
            <person name="Moriano-Gutierrez S."/>
            <person name="Arevalo P."/>
            <person name="Mcfall-Ngai M."/>
            <person name="Visick K."/>
            <person name="Polz M.F."/>
            <person name="Ruby E.G."/>
        </authorList>
    </citation>
    <scope>NUCLEOTIDE SEQUENCE [LARGE SCALE GENOMIC DNA]</scope>
    <source>
        <strain evidence="8">emors.3.2</strain>
    </source>
</reference>
<dbReference type="Pfam" id="PF00557">
    <property type="entry name" value="Peptidase_M24"/>
    <property type="match status" value="1"/>
</dbReference>
<comment type="caution">
    <text evidence="7">The sequence shown here is derived from an EMBL/GenBank/DDBJ whole genome shotgun (WGS) entry which is preliminary data.</text>
</comment>
<dbReference type="CDD" id="cd01085">
    <property type="entry name" value="APP"/>
    <property type="match status" value="1"/>
</dbReference>
<dbReference type="Pfam" id="PF01321">
    <property type="entry name" value="Creatinase_N"/>
    <property type="match status" value="1"/>
</dbReference>
<dbReference type="InterPro" id="IPR032416">
    <property type="entry name" value="Peptidase_M24_C"/>
</dbReference>
<dbReference type="Pfam" id="PF16188">
    <property type="entry name" value="Peptidase_M24_C"/>
    <property type="match status" value="1"/>
</dbReference>
<feature type="domain" description="Peptidase M24" evidence="4">
    <location>
        <begin position="309"/>
        <end position="524"/>
    </location>
</feature>